<reference evidence="3" key="1">
    <citation type="journal article" date="2019" name="Int. J. Syst. Evol. Microbiol.">
        <title>The Global Catalogue of Microorganisms (GCM) 10K type strain sequencing project: providing services to taxonomists for standard genome sequencing and annotation.</title>
        <authorList>
            <consortium name="The Broad Institute Genomics Platform"/>
            <consortium name="The Broad Institute Genome Sequencing Center for Infectious Disease"/>
            <person name="Wu L."/>
            <person name="Ma J."/>
        </authorList>
    </citation>
    <scope>NUCLEOTIDE SEQUENCE [LARGE SCALE GENOMIC DNA]</scope>
    <source>
        <strain evidence="3">JCM 18298</strain>
    </source>
</reference>
<proteinExistence type="predicted"/>
<dbReference type="GO" id="GO:0032259">
    <property type="term" value="P:methylation"/>
    <property type="evidence" value="ECO:0007669"/>
    <property type="project" value="UniProtKB-KW"/>
</dbReference>
<dbReference type="Proteomes" id="UP001500603">
    <property type="component" value="Unassembled WGS sequence"/>
</dbReference>
<keyword evidence="2" id="KW-0489">Methyltransferase</keyword>
<evidence type="ECO:0000256" key="1">
    <source>
        <dbReference type="SAM" id="MobiDB-lite"/>
    </source>
</evidence>
<evidence type="ECO:0000313" key="3">
    <source>
        <dbReference type="Proteomes" id="UP001500603"/>
    </source>
</evidence>
<dbReference type="SUPFAM" id="SSF53335">
    <property type="entry name" value="S-adenosyl-L-methionine-dependent methyltransferases"/>
    <property type="match status" value="1"/>
</dbReference>
<sequence length="285" mass="31914">MPPKDSSAELSRDHAVDPTTLDPRTPSIARVYDYALGGTNWLEVDREVYEHMKTVVPHQDDVGKANRRWLERVVRYVTRERGIDQVLDLGSGLPTQKNTHEVAQELDAQVEVVYVDNDPVCVARGRELLATNTRTHFLDLDLTAPATVLADPQLRQHLDFDRPLLLIQCGTLHYVDDDGEAAAIMREYIRALAPGSHVMLSHFFDPGAEHPQLHELARGAERALNHDGLGAGKWRTRAQLEPLFDGLELLAPGLVELDEWWPAGPPTRVPWPDEHLILGGLGRKP</sequence>
<evidence type="ECO:0000313" key="2">
    <source>
        <dbReference type="EMBL" id="GAA5063032.1"/>
    </source>
</evidence>
<dbReference type="GO" id="GO:0008168">
    <property type="term" value="F:methyltransferase activity"/>
    <property type="evidence" value="ECO:0007669"/>
    <property type="project" value="UniProtKB-KW"/>
</dbReference>
<dbReference type="Pfam" id="PF04672">
    <property type="entry name" value="Methyltransf_19"/>
    <property type="match status" value="1"/>
</dbReference>
<dbReference type="PIRSF" id="PIRSF017393">
    <property type="entry name" value="MTase_SAV2177"/>
    <property type="match status" value="1"/>
</dbReference>
<dbReference type="InterPro" id="IPR029063">
    <property type="entry name" value="SAM-dependent_MTases_sf"/>
</dbReference>
<dbReference type="InterPro" id="IPR006764">
    <property type="entry name" value="SAM_dep_MeTrfase_SAV2177_type"/>
</dbReference>
<dbReference type="RefSeq" id="WP_345497960.1">
    <property type="nucleotide sequence ID" value="NZ_BAABJM010000005.1"/>
</dbReference>
<keyword evidence="2" id="KW-0808">Transferase</keyword>
<feature type="region of interest" description="Disordered" evidence="1">
    <location>
        <begin position="1"/>
        <end position="24"/>
    </location>
</feature>
<comment type="caution">
    <text evidence="2">The sequence shown here is derived from an EMBL/GenBank/DDBJ whole genome shotgun (WGS) entry which is preliminary data.</text>
</comment>
<accession>A0ABP9KQ06</accession>
<gene>
    <name evidence="2" type="ORF">GCM10023318_47270</name>
</gene>
<dbReference type="Gene3D" id="3.40.50.150">
    <property type="entry name" value="Vaccinia Virus protein VP39"/>
    <property type="match status" value="1"/>
</dbReference>
<name>A0ABP9KQ06_9NOCA</name>
<feature type="compositionally biased region" description="Basic and acidic residues" evidence="1">
    <location>
        <begin position="1"/>
        <end position="16"/>
    </location>
</feature>
<keyword evidence="3" id="KW-1185">Reference proteome</keyword>
<dbReference type="EMBL" id="BAABJM010000005">
    <property type="protein sequence ID" value="GAA5063032.1"/>
    <property type="molecule type" value="Genomic_DNA"/>
</dbReference>
<organism evidence="2 3">
    <name type="scientific">Nocardia callitridis</name>
    <dbReference type="NCBI Taxonomy" id="648753"/>
    <lineage>
        <taxon>Bacteria</taxon>
        <taxon>Bacillati</taxon>
        <taxon>Actinomycetota</taxon>
        <taxon>Actinomycetes</taxon>
        <taxon>Mycobacteriales</taxon>
        <taxon>Nocardiaceae</taxon>
        <taxon>Nocardia</taxon>
    </lineage>
</organism>
<protein>
    <submittedName>
        <fullName evidence="2">SAM-dependent methyltransferase</fullName>
    </submittedName>
</protein>